<dbReference type="RefSeq" id="WP_129892943.1">
    <property type="nucleotide sequence ID" value="NZ_CP035758.1"/>
</dbReference>
<feature type="transmembrane region" description="Helical" evidence="1">
    <location>
        <begin position="558"/>
        <end position="576"/>
    </location>
</feature>
<feature type="transmembrane region" description="Helical" evidence="1">
    <location>
        <begin position="452"/>
        <end position="475"/>
    </location>
</feature>
<protein>
    <recommendedName>
        <fullName evidence="4">DUF2029 domain-containing protein</fullName>
    </recommendedName>
</protein>
<reference evidence="2 3" key="1">
    <citation type="submission" date="2019-01" db="EMBL/GenBank/DDBJ databases">
        <title>Ktedonosporobacter rubrisoli SCAWS-G2.</title>
        <authorList>
            <person name="Huang Y."/>
            <person name="Yan B."/>
        </authorList>
    </citation>
    <scope>NUCLEOTIDE SEQUENCE [LARGE SCALE GENOMIC DNA]</scope>
    <source>
        <strain evidence="2 3">SCAWS-G2</strain>
    </source>
</reference>
<keyword evidence="1" id="KW-1133">Transmembrane helix</keyword>
<dbReference type="KEGG" id="kbs:EPA93_40270"/>
<dbReference type="Proteomes" id="UP000290365">
    <property type="component" value="Chromosome"/>
</dbReference>
<feature type="transmembrane region" description="Helical" evidence="1">
    <location>
        <begin position="226"/>
        <end position="245"/>
    </location>
</feature>
<feature type="transmembrane region" description="Helical" evidence="1">
    <location>
        <begin position="27"/>
        <end position="49"/>
    </location>
</feature>
<evidence type="ECO:0000313" key="2">
    <source>
        <dbReference type="EMBL" id="QBD81882.1"/>
    </source>
</evidence>
<feature type="transmembrane region" description="Helical" evidence="1">
    <location>
        <begin position="194"/>
        <end position="214"/>
    </location>
</feature>
<feature type="transmembrane region" description="Helical" evidence="1">
    <location>
        <begin position="96"/>
        <end position="122"/>
    </location>
</feature>
<dbReference type="OrthoDB" id="141908at2"/>
<dbReference type="EMBL" id="CP035758">
    <property type="protein sequence ID" value="QBD81882.1"/>
    <property type="molecule type" value="Genomic_DNA"/>
</dbReference>
<evidence type="ECO:0000256" key="1">
    <source>
        <dbReference type="SAM" id="Phobius"/>
    </source>
</evidence>
<feature type="transmembrane region" description="Helical" evidence="1">
    <location>
        <begin position="318"/>
        <end position="343"/>
    </location>
</feature>
<dbReference type="AlphaFoldDB" id="A0A4P6K1X5"/>
<feature type="transmembrane region" description="Helical" evidence="1">
    <location>
        <begin position="422"/>
        <end position="440"/>
    </location>
</feature>
<feature type="transmembrane region" description="Helical" evidence="1">
    <location>
        <begin position="265"/>
        <end position="283"/>
    </location>
</feature>
<evidence type="ECO:0000313" key="3">
    <source>
        <dbReference type="Proteomes" id="UP000290365"/>
    </source>
</evidence>
<accession>A0A4P6K1X5</accession>
<keyword evidence="3" id="KW-1185">Reference proteome</keyword>
<feature type="transmembrane region" description="Helical" evidence="1">
    <location>
        <begin position="129"/>
        <end position="148"/>
    </location>
</feature>
<feature type="transmembrane region" description="Helical" evidence="1">
    <location>
        <begin position="481"/>
        <end position="498"/>
    </location>
</feature>
<gene>
    <name evidence="2" type="ORF">EPA93_40270</name>
</gene>
<keyword evidence="1" id="KW-0472">Membrane</keyword>
<organism evidence="2 3">
    <name type="scientific">Ktedonosporobacter rubrisoli</name>
    <dbReference type="NCBI Taxonomy" id="2509675"/>
    <lineage>
        <taxon>Bacteria</taxon>
        <taxon>Bacillati</taxon>
        <taxon>Chloroflexota</taxon>
        <taxon>Ktedonobacteria</taxon>
        <taxon>Ktedonobacterales</taxon>
        <taxon>Ktedonosporobacteraceae</taxon>
        <taxon>Ktedonosporobacter</taxon>
    </lineage>
</organism>
<evidence type="ECO:0008006" key="4">
    <source>
        <dbReference type="Google" id="ProtNLM"/>
    </source>
</evidence>
<feature type="transmembrane region" description="Helical" evidence="1">
    <location>
        <begin position="290"/>
        <end position="312"/>
    </location>
</feature>
<keyword evidence="1" id="KW-0812">Transmembrane</keyword>
<sequence length="590" mass="66082">MSTKLSQVQQDESAHIKQPATSKFERLLPYTFLLSAELALLLTGAILPLHGLWFHAALLIPLNQWLLFPAHLLFPGKELTPTLFQLKDVPPTVAQSWQATGLLLGAFIVIFVVYAGAIFYLPRLVRRRAIILATILLGTTCILMPVVLSPDILSYISYARMGVIYHLNPLVAIPRDIQHDPIYPHLYWIDQPSAYGPTWALLSCALQWLIELFFGPQNIGMMVLALRVLGLISHVCAVLLVWAIAGHLLRQQKIPLTPARERARTLATLAFAWNPLLLFEACVNAHNDTIVLLFVLLALWFLVRTTTIRPAAYIPATILLVLAACLKINVALFVPGLLVFIWAQTRQLRAAIITLVLYGGLIIAFYAPFWQGGAILNLLHANPGTYRAINTFPDFLSHFYNSIVHLAGYPLAADAGSPAENALRLASLGLFAISYCLLCWKTIGAAIKLRPLSIAPSSFTVLQLIRWMALAWFLYNILGSPWFWPWYTTIFFGLFALLEATGGGNIRKPAFLARWSSPWLVCMLAFSMLSLYCFHTWAPSTSFVAWLPGFRWTYLRGLWAWLVPPLTIWALSLVLHRQKSQAVSQKLINK</sequence>
<proteinExistence type="predicted"/>
<name>A0A4P6K1X5_KTERU</name>
<feature type="transmembrane region" description="Helical" evidence="1">
    <location>
        <begin position="350"/>
        <end position="369"/>
    </location>
</feature>
<feature type="transmembrane region" description="Helical" evidence="1">
    <location>
        <begin position="519"/>
        <end position="538"/>
    </location>
</feature>
<dbReference type="Pfam" id="PF26314">
    <property type="entry name" value="MptA_B_family"/>
    <property type="match status" value="1"/>
</dbReference>